<dbReference type="Proteomes" id="UP000694844">
    <property type="component" value="Chromosome 2"/>
</dbReference>
<dbReference type="GO" id="GO:0005829">
    <property type="term" value="C:cytosol"/>
    <property type="evidence" value="ECO:0007669"/>
    <property type="project" value="TreeGrafter"/>
</dbReference>
<evidence type="ECO:0000313" key="7">
    <source>
        <dbReference type="Proteomes" id="UP000694844"/>
    </source>
</evidence>
<dbReference type="InterPro" id="IPR007135">
    <property type="entry name" value="Atg3/Atg10"/>
</dbReference>
<accession>A0A8B8CKN8</accession>
<evidence type="ECO:0000256" key="4">
    <source>
        <dbReference type="ARBA" id="ARBA00022786"/>
    </source>
</evidence>
<dbReference type="GeneID" id="111119642"/>
<dbReference type="GO" id="GO:0032446">
    <property type="term" value="P:protein modification by small protein conjugation"/>
    <property type="evidence" value="ECO:0007669"/>
    <property type="project" value="TreeGrafter"/>
</dbReference>
<dbReference type="GO" id="GO:0000045">
    <property type="term" value="P:autophagosome assembly"/>
    <property type="evidence" value="ECO:0007669"/>
    <property type="project" value="TreeGrafter"/>
</dbReference>
<evidence type="ECO:0000313" key="8">
    <source>
        <dbReference type="RefSeq" id="XP_022315749.1"/>
    </source>
</evidence>
<reference evidence="8" key="1">
    <citation type="submission" date="2025-08" db="UniProtKB">
        <authorList>
            <consortium name="RefSeq"/>
        </authorList>
    </citation>
    <scope>IDENTIFICATION</scope>
    <source>
        <tissue evidence="8">Whole sample</tissue>
    </source>
</reference>
<gene>
    <name evidence="8" type="primary">LOC111119642</name>
</gene>
<keyword evidence="4" id="KW-0833">Ubl conjugation pathway</keyword>
<evidence type="ECO:0000256" key="5">
    <source>
        <dbReference type="ARBA" id="ARBA00023006"/>
    </source>
</evidence>
<proteinExistence type="inferred from homology"/>
<dbReference type="AlphaFoldDB" id="A0A8B8CKN8"/>
<evidence type="ECO:0000256" key="1">
    <source>
        <dbReference type="ARBA" id="ARBA00005696"/>
    </source>
</evidence>
<organism evidence="7 8">
    <name type="scientific">Crassostrea virginica</name>
    <name type="common">Eastern oyster</name>
    <dbReference type="NCBI Taxonomy" id="6565"/>
    <lineage>
        <taxon>Eukaryota</taxon>
        <taxon>Metazoa</taxon>
        <taxon>Spiralia</taxon>
        <taxon>Lophotrochozoa</taxon>
        <taxon>Mollusca</taxon>
        <taxon>Bivalvia</taxon>
        <taxon>Autobranchia</taxon>
        <taxon>Pteriomorphia</taxon>
        <taxon>Ostreida</taxon>
        <taxon>Ostreoidea</taxon>
        <taxon>Ostreidae</taxon>
        <taxon>Crassostrea</taxon>
    </lineage>
</organism>
<keyword evidence="3" id="KW-0808">Transferase</keyword>
<sequence>MAAGSISEDEFWNSIISFLTLSSKIDRKWMIIDTQNGARYVKKTEIIKDTENKEHPASPMDNAHIRNNEIEDEDSAVFQGEESLDQSILTWEYHILYSQSFSVPVLYFNVHTQNGKLLSLDEIWKKVPETYQERLSEDRWTFISQQEHPVLGCPYFYLHPCHTAELMKNTPAVTDKRHYIVAWLSAVGPVVGLNLPLEYGKLCAC</sequence>
<keyword evidence="7" id="KW-1185">Reference proteome</keyword>
<dbReference type="GO" id="GO:0061651">
    <property type="term" value="F:Atg12 conjugating enzyme activity"/>
    <property type="evidence" value="ECO:0007669"/>
    <property type="project" value="TreeGrafter"/>
</dbReference>
<comment type="similarity">
    <text evidence="1">Belongs to the ATG10 family.</text>
</comment>
<name>A0A8B8CKN8_CRAVI</name>
<protein>
    <recommendedName>
        <fullName evidence="2">Ubiquitin-like-conjugating enzyme ATG10</fullName>
    </recommendedName>
    <alternativeName>
        <fullName evidence="6">Autophagy-related protein 10</fullName>
    </alternativeName>
</protein>
<keyword evidence="5" id="KW-0072">Autophagy</keyword>
<dbReference type="Gene3D" id="3.30.1460.50">
    <property type="match status" value="1"/>
</dbReference>
<evidence type="ECO:0000256" key="6">
    <source>
        <dbReference type="ARBA" id="ARBA00029833"/>
    </source>
</evidence>
<dbReference type="OrthoDB" id="4089664at2759"/>
<dbReference type="PANTHER" id="PTHR14957:SF1">
    <property type="entry name" value="UBIQUITIN-LIKE-CONJUGATING ENZYME ATG10"/>
    <property type="match status" value="1"/>
</dbReference>
<dbReference type="Pfam" id="PF03987">
    <property type="entry name" value="Autophagy_act_C"/>
    <property type="match status" value="1"/>
</dbReference>
<dbReference type="PANTHER" id="PTHR14957">
    <property type="entry name" value="UBIQUITIN-LIKE-CONJUGATING ENZYME ATG10"/>
    <property type="match status" value="1"/>
</dbReference>
<evidence type="ECO:0000256" key="3">
    <source>
        <dbReference type="ARBA" id="ARBA00022679"/>
    </source>
</evidence>
<dbReference type="RefSeq" id="XP_022315749.1">
    <property type="nucleotide sequence ID" value="XM_022460041.1"/>
</dbReference>
<dbReference type="GO" id="GO:0000422">
    <property type="term" value="P:autophagy of mitochondrion"/>
    <property type="evidence" value="ECO:0007669"/>
    <property type="project" value="TreeGrafter"/>
</dbReference>
<evidence type="ECO:0000256" key="2">
    <source>
        <dbReference type="ARBA" id="ARBA00021099"/>
    </source>
</evidence>